<keyword evidence="2" id="KW-1185">Reference proteome</keyword>
<evidence type="ECO:0000313" key="2">
    <source>
        <dbReference type="Proteomes" id="UP000321405"/>
    </source>
</evidence>
<dbReference type="RefSeq" id="WP_147093566.1">
    <property type="nucleotide sequence ID" value="NZ_BJVC01000003.1"/>
</dbReference>
<gene>
    <name evidence="1" type="ORF">SSA02_16480</name>
</gene>
<protein>
    <recommendedName>
        <fullName evidence="3">Glycosyl transferase family 1 domain-containing protein</fullName>
    </recommendedName>
</protein>
<dbReference type="OrthoDB" id="7220105at2"/>
<comment type="caution">
    <text evidence="1">The sequence shown here is derived from an EMBL/GenBank/DDBJ whole genome shotgun (WGS) entry which is preliminary data.</text>
</comment>
<accession>A0A511BQE2</accession>
<dbReference type="Proteomes" id="UP000321405">
    <property type="component" value="Unassembled WGS sequence"/>
</dbReference>
<sequence>MQDDATRTEAFFDRGFYLQSYPDVATSGVDAFAHYCSMGWREGRNPNAVFDTRYYLTQNYDVASAGLNPLEHYAQSGRKEGRRPAHPLREQRGYVQNGFHLLASASGCATRGRPGERVLGKTELVSLLREAWREGPTVLSVSHDEFAKNVGGVQKLILTEEERCAETGWNYLHLAPAMPGGGLARRSPTEPSALAVRLNGRTFGLVTPHTLIAALQAAIEPGSETYAVIHHLMGHDPDDLGDIIDALKCRRVVAWVHDFYTLCSGIQLLRNDVVYCGAPEASSMACGICRHGQGREAFLARLATFFARFTPDVLAPSRAALAIWQESTSLTFRSAGVRALGRLLMAGAQMPYGSRSAGEKLRIAYLGHRVRLKGWSVFRDLAERFRHDPRYEFHHLGMDHGVVGPGNIIHTPVNIAEDGEDAMIRSVAALNIDAVLLWSLCAETFCYAAHEAIAAGAFLLAPRGPGNVPDLIREQVPEQGLLLDDETQLTELLRSGQIFTLLDLSPRQRGHLMKQGDTIAWLEELV</sequence>
<dbReference type="EMBL" id="BJVC01000003">
    <property type="protein sequence ID" value="GEL02485.1"/>
    <property type="molecule type" value="Genomic_DNA"/>
</dbReference>
<dbReference type="AlphaFoldDB" id="A0A511BQE2"/>
<reference evidence="1 2" key="1">
    <citation type="submission" date="2019-07" db="EMBL/GenBank/DDBJ databases">
        <title>Whole genome shotgun sequence of Swaminathania salitolerans NBRC 104436.</title>
        <authorList>
            <person name="Hosoyama A."/>
            <person name="Uohara A."/>
            <person name="Ohji S."/>
            <person name="Ichikawa N."/>
        </authorList>
    </citation>
    <scope>NUCLEOTIDE SEQUENCE [LARGE SCALE GENOMIC DNA]</scope>
    <source>
        <strain evidence="1 2">NBRC 104436</strain>
    </source>
</reference>
<name>A0A511BQE2_9PROT</name>
<evidence type="ECO:0008006" key="3">
    <source>
        <dbReference type="Google" id="ProtNLM"/>
    </source>
</evidence>
<dbReference type="SUPFAM" id="SSF53756">
    <property type="entry name" value="UDP-Glycosyltransferase/glycogen phosphorylase"/>
    <property type="match status" value="1"/>
</dbReference>
<evidence type="ECO:0000313" key="1">
    <source>
        <dbReference type="EMBL" id="GEL02485.1"/>
    </source>
</evidence>
<organism evidence="1 2">
    <name type="scientific">Swaminathania salitolerans</name>
    <dbReference type="NCBI Taxonomy" id="182838"/>
    <lineage>
        <taxon>Bacteria</taxon>
        <taxon>Pseudomonadati</taxon>
        <taxon>Pseudomonadota</taxon>
        <taxon>Alphaproteobacteria</taxon>
        <taxon>Acetobacterales</taxon>
        <taxon>Acetobacteraceae</taxon>
        <taxon>Swaminathania</taxon>
    </lineage>
</organism>
<proteinExistence type="predicted"/>